<protein>
    <submittedName>
        <fullName evidence="3">UxaA family hydrolase</fullName>
    </submittedName>
</protein>
<dbReference type="CDD" id="cd11613">
    <property type="entry name" value="SAF_AH_GD"/>
    <property type="match status" value="1"/>
</dbReference>
<dbReference type="RefSeq" id="WP_270921033.1">
    <property type="nucleotide sequence ID" value="NZ_CP127247.1"/>
</dbReference>
<dbReference type="GO" id="GO:0016829">
    <property type="term" value="F:lyase activity"/>
    <property type="evidence" value="ECO:0007669"/>
    <property type="project" value="UniProtKB-KW"/>
</dbReference>
<dbReference type="InterPro" id="IPR044144">
    <property type="entry name" value="SAF_UxaA/GarD"/>
</dbReference>
<dbReference type="PANTHER" id="PTHR30536">
    <property type="entry name" value="ALTRONATE/GALACTARATE DEHYDRATASE"/>
    <property type="match status" value="1"/>
</dbReference>
<gene>
    <name evidence="3" type="ORF">QPJ95_22400</name>
</gene>
<organism evidence="3 4">
    <name type="scientific">Parasedimentitalea psychrophila</name>
    <dbReference type="NCBI Taxonomy" id="2997337"/>
    <lineage>
        <taxon>Bacteria</taxon>
        <taxon>Pseudomonadati</taxon>
        <taxon>Pseudomonadota</taxon>
        <taxon>Alphaproteobacteria</taxon>
        <taxon>Rhodobacterales</taxon>
        <taxon>Paracoccaceae</taxon>
        <taxon>Parasedimentitalea</taxon>
    </lineage>
</organism>
<reference evidence="3 4" key="1">
    <citation type="submission" date="2023-06" db="EMBL/GenBank/DDBJ databases">
        <title>Parasedimentitalea psychrophila sp. nov., a psychrophilic bacterium isolated from deep-sea sediment.</title>
        <authorList>
            <person name="Li A."/>
        </authorList>
    </citation>
    <scope>NUCLEOTIDE SEQUENCE [LARGE SCALE GENOMIC DNA]</scope>
    <source>
        <strain evidence="3 4">QS115</strain>
    </source>
</reference>
<evidence type="ECO:0000259" key="2">
    <source>
        <dbReference type="SMART" id="SM00858"/>
    </source>
</evidence>
<dbReference type="InterPro" id="IPR052172">
    <property type="entry name" value="UxaA_altronate/galactarate_dh"/>
</dbReference>
<dbReference type="InterPro" id="IPR013974">
    <property type="entry name" value="SAF"/>
</dbReference>
<dbReference type="GO" id="GO:0016787">
    <property type="term" value="F:hydrolase activity"/>
    <property type="evidence" value="ECO:0007669"/>
    <property type="project" value="UniProtKB-KW"/>
</dbReference>
<feature type="domain" description="SAF" evidence="2">
    <location>
        <begin position="18"/>
        <end position="89"/>
    </location>
</feature>
<sequence length="103" mass="11144">MPIEELNFVRLLHLHPKDNIAVLAQDGKKGASAKLQETELILPCDLPMGHKLAIGPIGKGTEILKYGAPIGTATCEIVPGDHVHLHNIKSQYTVIEDMEAGQT</sequence>
<evidence type="ECO:0000256" key="1">
    <source>
        <dbReference type="ARBA" id="ARBA00023239"/>
    </source>
</evidence>
<dbReference type="Gene3D" id="2.30.130.110">
    <property type="match status" value="1"/>
</dbReference>
<keyword evidence="1" id="KW-0456">Lyase</keyword>
<dbReference type="Proteomes" id="UP001238334">
    <property type="component" value="Chromosome"/>
</dbReference>
<evidence type="ECO:0000313" key="4">
    <source>
        <dbReference type="Proteomes" id="UP001238334"/>
    </source>
</evidence>
<keyword evidence="3" id="KW-0378">Hydrolase</keyword>
<dbReference type="PANTHER" id="PTHR30536:SF5">
    <property type="entry name" value="ALTRONATE DEHYDRATASE"/>
    <property type="match status" value="1"/>
</dbReference>
<dbReference type="KEGG" id="ppso:QPJ95_22400"/>
<dbReference type="EMBL" id="CP127247">
    <property type="protein sequence ID" value="WIY25200.1"/>
    <property type="molecule type" value="Genomic_DNA"/>
</dbReference>
<accession>A0A9Y2P6Y0</accession>
<name>A0A9Y2P6Y0_9RHOB</name>
<proteinExistence type="predicted"/>
<keyword evidence="4" id="KW-1185">Reference proteome</keyword>
<evidence type="ECO:0000313" key="3">
    <source>
        <dbReference type="EMBL" id="WIY25200.1"/>
    </source>
</evidence>
<dbReference type="SMART" id="SM00858">
    <property type="entry name" value="SAF"/>
    <property type="match status" value="1"/>
</dbReference>
<dbReference type="GO" id="GO:0019698">
    <property type="term" value="P:D-galacturonate catabolic process"/>
    <property type="evidence" value="ECO:0007669"/>
    <property type="project" value="TreeGrafter"/>
</dbReference>
<dbReference type="AlphaFoldDB" id="A0A9Y2P6Y0"/>